<proteinExistence type="inferred from homology"/>
<evidence type="ECO:0000256" key="4">
    <source>
        <dbReference type="ARBA" id="ARBA00022729"/>
    </source>
</evidence>
<comment type="similarity">
    <text evidence="2 5">Belongs to the RxLR effector family.</text>
</comment>
<evidence type="ECO:0000313" key="7">
    <source>
        <dbReference type="Proteomes" id="UP000237271"/>
    </source>
</evidence>
<comment type="domain">
    <text evidence="5">The RxLR-dEER motif acts to carry the protein into the host cell cytoplasm through binding to cell surface phosphatidylinositol-3-phosphate.</text>
</comment>
<comment type="subcellular location">
    <subcellularLocation>
        <location evidence="1 5">Secreted</location>
    </subcellularLocation>
</comment>
<evidence type="ECO:0000256" key="5">
    <source>
        <dbReference type="RuleBase" id="RU367124"/>
    </source>
</evidence>
<dbReference type="EMBL" id="NCKW01016847">
    <property type="protein sequence ID" value="POM60613.1"/>
    <property type="molecule type" value="Genomic_DNA"/>
</dbReference>
<dbReference type="AlphaFoldDB" id="A0A2P4X4Y6"/>
<comment type="caution">
    <text evidence="6">The sequence shown here is derived from an EMBL/GenBank/DDBJ whole genome shotgun (WGS) entry which is preliminary data.</text>
</comment>
<evidence type="ECO:0000256" key="1">
    <source>
        <dbReference type="ARBA" id="ARBA00004613"/>
    </source>
</evidence>
<dbReference type="GO" id="GO:0005576">
    <property type="term" value="C:extracellular region"/>
    <property type="evidence" value="ECO:0007669"/>
    <property type="project" value="UniProtKB-SubCell"/>
</dbReference>
<evidence type="ECO:0000256" key="2">
    <source>
        <dbReference type="ARBA" id="ARBA00010400"/>
    </source>
</evidence>
<gene>
    <name evidence="6" type="ORF">PHPALM_30519</name>
</gene>
<sequence>MRHCVLLLVLALVVLASSDVVAIDQQSKALSTAMATTDQDIINGKRMLRVSDGTRAIEEERGMTEVGGKLRMWAKSFKKWITNSKFVQIVQKMRDAWVHRKLPPQEKRVYQVKRWMKQGMSDFDLYRKGVTLDEYYKALDLDPKFRMFAESPAVRRENPGMDKFYTYMTYFEYMRAYD</sequence>
<name>A0A2P4X4Y6_9STRA</name>
<keyword evidence="4 5" id="KW-0732">Signal</keyword>
<dbReference type="InterPro" id="IPR031825">
    <property type="entry name" value="RXLR"/>
</dbReference>
<accession>A0A2P4X4Y6</accession>
<feature type="chain" id="PRO_5041019673" description="RxLR effector protein" evidence="5">
    <location>
        <begin position="19"/>
        <end position="178"/>
    </location>
</feature>
<organism evidence="6 7">
    <name type="scientific">Phytophthora palmivora</name>
    <dbReference type="NCBI Taxonomy" id="4796"/>
    <lineage>
        <taxon>Eukaryota</taxon>
        <taxon>Sar</taxon>
        <taxon>Stramenopiles</taxon>
        <taxon>Oomycota</taxon>
        <taxon>Peronosporomycetes</taxon>
        <taxon>Peronosporales</taxon>
        <taxon>Peronosporaceae</taxon>
        <taxon>Phytophthora</taxon>
    </lineage>
</organism>
<evidence type="ECO:0000256" key="3">
    <source>
        <dbReference type="ARBA" id="ARBA00022525"/>
    </source>
</evidence>
<feature type="signal peptide" evidence="5">
    <location>
        <begin position="1"/>
        <end position="18"/>
    </location>
</feature>
<dbReference type="OrthoDB" id="127754at2759"/>
<dbReference type="Pfam" id="PF16810">
    <property type="entry name" value="RXLR"/>
    <property type="match status" value="1"/>
</dbReference>
<evidence type="ECO:0000313" key="6">
    <source>
        <dbReference type="EMBL" id="POM60613.1"/>
    </source>
</evidence>
<protein>
    <recommendedName>
        <fullName evidence="5">RxLR effector protein</fullName>
    </recommendedName>
</protein>
<reference evidence="6 7" key="1">
    <citation type="journal article" date="2017" name="Genome Biol. Evol.">
        <title>Phytophthora megakarya and P. palmivora, closely related causal agents of cacao black pod rot, underwent increases in genome sizes and gene numbers by different mechanisms.</title>
        <authorList>
            <person name="Ali S.S."/>
            <person name="Shao J."/>
            <person name="Lary D.J."/>
            <person name="Kronmiller B."/>
            <person name="Shen D."/>
            <person name="Strem M.D."/>
            <person name="Amoako-Attah I."/>
            <person name="Akrofi A.Y."/>
            <person name="Begoude B.A."/>
            <person name="Ten Hoopen G.M."/>
            <person name="Coulibaly K."/>
            <person name="Kebe B.I."/>
            <person name="Melnick R.L."/>
            <person name="Guiltinan M.J."/>
            <person name="Tyler B.M."/>
            <person name="Meinhardt L.W."/>
            <person name="Bailey B.A."/>
        </authorList>
    </citation>
    <scope>NUCLEOTIDE SEQUENCE [LARGE SCALE GENOMIC DNA]</scope>
    <source>
        <strain evidence="7">sbr112.9</strain>
    </source>
</reference>
<keyword evidence="7" id="KW-1185">Reference proteome</keyword>
<comment type="function">
    <text evidence="5">Effector that suppresses plant defense responses during pathogen infection.</text>
</comment>
<dbReference type="Proteomes" id="UP000237271">
    <property type="component" value="Unassembled WGS sequence"/>
</dbReference>
<keyword evidence="3 5" id="KW-0964">Secreted</keyword>